<dbReference type="RefSeq" id="WP_120202736.1">
    <property type="nucleotide sequence ID" value="NZ_RAQJ01000007.1"/>
</dbReference>
<dbReference type="OrthoDB" id="822590at2"/>
<proteinExistence type="predicted"/>
<dbReference type="InterPro" id="IPR045749">
    <property type="entry name" value="DUF6090"/>
</dbReference>
<gene>
    <name evidence="2" type="ORF">BXY80_2693</name>
</gene>
<keyword evidence="1" id="KW-0472">Membrane</keyword>
<dbReference type="AlphaFoldDB" id="A0A420DEP9"/>
<sequence>MISVFRKLRKKFLKENRITNYLLYAIGEIALVMIGILLALQVNNWKEKRQQRQQLNTILKTVSNDLVRDTITASAIIKFYEDNQKNSLRIINKEITKDNFDECRSCRSLTTIYQPFSVQKKGYNLLKNFSDQHSSQSDSLIADISQFYTILPDLIDQSNAFIKDEIFRNIESYKNQPWFIDWTQQKLTDEMILYFTESEDYRKRVASHNVLAANNHLRFIQAYKQNAETILTKIEERFKDTVKE</sequence>
<dbReference type="Proteomes" id="UP000284892">
    <property type="component" value="Unassembled WGS sequence"/>
</dbReference>
<dbReference type="Pfam" id="PF19578">
    <property type="entry name" value="DUF6090"/>
    <property type="match status" value="1"/>
</dbReference>
<protein>
    <submittedName>
        <fullName evidence="2">Uncharacterized protein</fullName>
    </submittedName>
</protein>
<feature type="transmembrane region" description="Helical" evidence="1">
    <location>
        <begin position="21"/>
        <end position="42"/>
    </location>
</feature>
<keyword evidence="1" id="KW-0812">Transmembrane</keyword>
<keyword evidence="1" id="KW-1133">Transmembrane helix</keyword>
<evidence type="ECO:0000256" key="1">
    <source>
        <dbReference type="SAM" id="Phobius"/>
    </source>
</evidence>
<evidence type="ECO:0000313" key="2">
    <source>
        <dbReference type="EMBL" id="RKE90850.1"/>
    </source>
</evidence>
<dbReference type="EMBL" id="RAQJ01000007">
    <property type="protein sequence ID" value="RKE90850.1"/>
    <property type="molecule type" value="Genomic_DNA"/>
</dbReference>
<keyword evidence="3" id="KW-1185">Reference proteome</keyword>
<reference evidence="2 3" key="1">
    <citation type="submission" date="2018-09" db="EMBL/GenBank/DDBJ databases">
        <title>Genomic Encyclopedia of Archaeal and Bacterial Type Strains, Phase II (KMG-II): from individual species to whole genera.</title>
        <authorList>
            <person name="Goeker M."/>
        </authorList>
    </citation>
    <scope>NUCLEOTIDE SEQUENCE [LARGE SCALE GENOMIC DNA]</scope>
    <source>
        <strain evidence="2 3">DSM 26283</strain>
    </source>
</reference>
<comment type="caution">
    <text evidence="2">The sequence shown here is derived from an EMBL/GenBank/DDBJ whole genome shotgun (WGS) entry which is preliminary data.</text>
</comment>
<name>A0A420DEP9_9FLAO</name>
<accession>A0A420DEP9</accession>
<evidence type="ECO:0000313" key="3">
    <source>
        <dbReference type="Proteomes" id="UP000284892"/>
    </source>
</evidence>
<organism evidence="2 3">
    <name type="scientific">Ichthyenterobacterium magnum</name>
    <dbReference type="NCBI Taxonomy" id="1230530"/>
    <lineage>
        <taxon>Bacteria</taxon>
        <taxon>Pseudomonadati</taxon>
        <taxon>Bacteroidota</taxon>
        <taxon>Flavobacteriia</taxon>
        <taxon>Flavobacteriales</taxon>
        <taxon>Flavobacteriaceae</taxon>
        <taxon>Ichthyenterobacterium</taxon>
    </lineage>
</organism>